<accession>A0A6J5MQ35</accession>
<sequence length="633" mass="66554">MAIRIPIISEFNPKGIAAAKAEFASLQGAGSKSMFLLQKAVLPAAAAIGAFTSVIAPAIRAASDFEESASKVDVIFGRASKSVKDFANNAAVSLGQSKQDVLNAAGVFGTFGKAAGLAGDDLGLFTTDFVTLATDLASFNNSTPEEAVMAIGAALRGESEPLRRYGILLDDATLKAEATTLGIYKGNKALTSQQKILAAQSAIYKQSGDAQGDFERTSDGLANSQRTLTALFKNLQIELGQKLLPVTSDFVNALIDINTAFGNIPEPAKTATQKISDFVNKVTNSINPLYQFYKVITLIGDQLNKTSKDLDPYSQRLNTGTSNTIRMADASDELKNKLKAQEETLGGVKKEVESFAAALKEKLSEAVDTAKDKLAEAKTEFSDFATSVSDAVMGALDFNKALEDGEFGFKGFLDNLRKQVKGIEDYSTNLQTALADGLSQDALQFVLDAGSEAGSKIASELVKGGKTAIDETNALVESAQMAADKVGLNAATKWYQSGVDSAQKMVDGLVAELDLMTPKLMKQMDKIAAKMKRNVNIDVIITERVDKIVATVSGGIPKMADGGIVQRPTLALIGEAGPEAVVPLSKMGGMGGGGDVNINVNGGMATSAEIGQSILNALRAYQRSAGPLNLNIA</sequence>
<dbReference type="EMBL" id="LR797512">
    <property type="protein sequence ID" value="CAB4221937.1"/>
    <property type="molecule type" value="Genomic_DNA"/>
</dbReference>
<gene>
    <name evidence="3" type="ORF">UFOVP1048_14</name>
    <name evidence="4" type="ORF">UFOVP1658_10</name>
    <name evidence="2" type="ORF">UFOVP488_17</name>
</gene>
<dbReference type="EMBL" id="LR797002">
    <property type="protein sequence ID" value="CAB4180025.1"/>
    <property type="molecule type" value="Genomic_DNA"/>
</dbReference>
<name>A0A6J5MQ35_9CAUD</name>
<evidence type="ECO:0000256" key="1">
    <source>
        <dbReference type="SAM" id="Coils"/>
    </source>
</evidence>
<evidence type="ECO:0000313" key="4">
    <source>
        <dbReference type="EMBL" id="CAB4221937.1"/>
    </source>
</evidence>
<reference evidence="2" key="1">
    <citation type="submission" date="2020-04" db="EMBL/GenBank/DDBJ databases">
        <authorList>
            <person name="Chiriac C."/>
            <person name="Salcher M."/>
            <person name="Ghai R."/>
            <person name="Kavagutti S V."/>
        </authorList>
    </citation>
    <scope>NUCLEOTIDE SEQUENCE</scope>
</reference>
<proteinExistence type="predicted"/>
<protein>
    <submittedName>
        <fullName evidence="2">Uncharacterized protein</fullName>
    </submittedName>
</protein>
<keyword evidence="1" id="KW-0175">Coiled coil</keyword>
<feature type="coiled-coil region" evidence="1">
    <location>
        <begin position="331"/>
        <end position="380"/>
    </location>
</feature>
<evidence type="ECO:0000313" key="2">
    <source>
        <dbReference type="EMBL" id="CAB4145569.1"/>
    </source>
</evidence>
<evidence type="ECO:0000313" key="3">
    <source>
        <dbReference type="EMBL" id="CAB4180025.1"/>
    </source>
</evidence>
<organism evidence="2">
    <name type="scientific">uncultured Caudovirales phage</name>
    <dbReference type="NCBI Taxonomy" id="2100421"/>
    <lineage>
        <taxon>Viruses</taxon>
        <taxon>Duplodnaviria</taxon>
        <taxon>Heunggongvirae</taxon>
        <taxon>Uroviricota</taxon>
        <taxon>Caudoviricetes</taxon>
        <taxon>Peduoviridae</taxon>
        <taxon>Maltschvirus</taxon>
        <taxon>Maltschvirus maltsch</taxon>
    </lineage>
</organism>
<dbReference type="EMBL" id="LR796444">
    <property type="protein sequence ID" value="CAB4145569.1"/>
    <property type="molecule type" value="Genomic_DNA"/>
</dbReference>